<dbReference type="Proteomes" id="UP001143474">
    <property type="component" value="Unassembled WGS sequence"/>
</dbReference>
<organism evidence="1 2">
    <name type="scientific">Streptosporangium carneum</name>
    <dbReference type="NCBI Taxonomy" id="47481"/>
    <lineage>
        <taxon>Bacteria</taxon>
        <taxon>Bacillati</taxon>
        <taxon>Actinomycetota</taxon>
        <taxon>Actinomycetes</taxon>
        <taxon>Streptosporangiales</taxon>
        <taxon>Streptosporangiaceae</taxon>
        <taxon>Streptosporangium</taxon>
    </lineage>
</organism>
<reference evidence="1" key="2">
    <citation type="submission" date="2023-01" db="EMBL/GenBank/DDBJ databases">
        <authorList>
            <person name="Sun Q."/>
            <person name="Evtushenko L."/>
        </authorList>
    </citation>
    <scope>NUCLEOTIDE SEQUENCE</scope>
    <source>
        <strain evidence="1">VKM Ac-2007</strain>
    </source>
</reference>
<dbReference type="EMBL" id="BSEV01000023">
    <property type="protein sequence ID" value="GLK13496.1"/>
    <property type="molecule type" value="Genomic_DNA"/>
</dbReference>
<name>A0A9W6MGQ8_9ACTN</name>
<proteinExistence type="predicted"/>
<keyword evidence="2" id="KW-1185">Reference proteome</keyword>
<evidence type="ECO:0000313" key="1">
    <source>
        <dbReference type="EMBL" id="GLK13496.1"/>
    </source>
</evidence>
<sequence>MFEAGDGDEELKIDYIFFASSDSWSRLLGGPRPFEWPSKATVLLLGARTVPKIQKPWDLLSRAVGITAAP</sequence>
<gene>
    <name evidence="1" type="ORF">GCM10017600_69070</name>
</gene>
<reference evidence="1" key="1">
    <citation type="journal article" date="2014" name="Int. J. Syst. Evol. Microbiol.">
        <title>Complete genome sequence of Corynebacterium casei LMG S-19264T (=DSM 44701T), isolated from a smear-ripened cheese.</title>
        <authorList>
            <consortium name="US DOE Joint Genome Institute (JGI-PGF)"/>
            <person name="Walter F."/>
            <person name="Albersmeier A."/>
            <person name="Kalinowski J."/>
            <person name="Ruckert C."/>
        </authorList>
    </citation>
    <scope>NUCLEOTIDE SEQUENCE</scope>
    <source>
        <strain evidence="1">VKM Ac-2007</strain>
    </source>
</reference>
<evidence type="ECO:0000313" key="2">
    <source>
        <dbReference type="Proteomes" id="UP001143474"/>
    </source>
</evidence>
<protein>
    <submittedName>
        <fullName evidence="1">Uncharacterized protein</fullName>
    </submittedName>
</protein>
<dbReference type="AlphaFoldDB" id="A0A9W6MGQ8"/>
<accession>A0A9W6MGQ8</accession>
<comment type="caution">
    <text evidence="1">The sequence shown here is derived from an EMBL/GenBank/DDBJ whole genome shotgun (WGS) entry which is preliminary data.</text>
</comment>